<dbReference type="Gene3D" id="3.30.160.60">
    <property type="entry name" value="Classic Zinc Finger"/>
    <property type="match status" value="1"/>
</dbReference>
<feature type="domain" description="C2H2-type" evidence="4">
    <location>
        <begin position="191"/>
        <end position="219"/>
    </location>
</feature>
<accession>A0A9N9WN82</accession>
<organism evidence="6 7">
    <name type="scientific">Chironomus riparius</name>
    <dbReference type="NCBI Taxonomy" id="315576"/>
    <lineage>
        <taxon>Eukaryota</taxon>
        <taxon>Metazoa</taxon>
        <taxon>Ecdysozoa</taxon>
        <taxon>Arthropoda</taxon>
        <taxon>Hexapoda</taxon>
        <taxon>Insecta</taxon>
        <taxon>Pterygota</taxon>
        <taxon>Neoptera</taxon>
        <taxon>Endopterygota</taxon>
        <taxon>Diptera</taxon>
        <taxon>Nematocera</taxon>
        <taxon>Chironomoidea</taxon>
        <taxon>Chironomidae</taxon>
        <taxon>Chironominae</taxon>
        <taxon>Chironomus</taxon>
    </lineage>
</organism>
<evidence type="ECO:0000313" key="7">
    <source>
        <dbReference type="Proteomes" id="UP001153620"/>
    </source>
</evidence>
<dbReference type="EMBL" id="OU895877">
    <property type="protein sequence ID" value="CAG9799835.1"/>
    <property type="molecule type" value="Genomic_DNA"/>
</dbReference>
<feature type="domain" description="C2H2-type" evidence="4">
    <location>
        <begin position="219"/>
        <end position="249"/>
    </location>
</feature>
<evidence type="ECO:0000256" key="3">
    <source>
        <dbReference type="SAM" id="MobiDB-lite"/>
    </source>
</evidence>
<dbReference type="PROSITE" id="PS50157">
    <property type="entry name" value="ZINC_FINGER_C2H2_2"/>
    <property type="match status" value="2"/>
</dbReference>
<feature type="region of interest" description="Disordered" evidence="3">
    <location>
        <begin position="272"/>
        <end position="311"/>
    </location>
</feature>
<name>A0A9N9WN82_9DIPT</name>
<feature type="binding site" evidence="2">
    <location>
        <position position="11"/>
    </location>
    <ligand>
        <name>Zn(2+)</name>
        <dbReference type="ChEBI" id="CHEBI:29105"/>
    </ligand>
</feature>
<reference evidence="6" key="1">
    <citation type="submission" date="2022-01" db="EMBL/GenBank/DDBJ databases">
        <authorList>
            <person name="King R."/>
        </authorList>
    </citation>
    <scope>NUCLEOTIDE SEQUENCE</scope>
</reference>
<proteinExistence type="predicted"/>
<dbReference type="InterPro" id="IPR013087">
    <property type="entry name" value="Znf_C2H2_type"/>
</dbReference>
<evidence type="ECO:0000259" key="5">
    <source>
        <dbReference type="PROSITE" id="PS51915"/>
    </source>
</evidence>
<feature type="binding site" evidence="2">
    <location>
        <position position="8"/>
    </location>
    <ligand>
        <name>Zn(2+)</name>
        <dbReference type="ChEBI" id="CHEBI:29105"/>
    </ligand>
</feature>
<dbReference type="PROSITE" id="PS51915">
    <property type="entry name" value="ZAD"/>
    <property type="match status" value="1"/>
</dbReference>
<keyword evidence="1" id="KW-0863">Zinc-finger</keyword>
<feature type="compositionally biased region" description="Polar residues" evidence="3">
    <location>
        <begin position="297"/>
        <end position="310"/>
    </location>
</feature>
<feature type="binding site" evidence="2">
    <location>
        <position position="51"/>
    </location>
    <ligand>
        <name>Zn(2+)</name>
        <dbReference type="ChEBI" id="CHEBI:29105"/>
    </ligand>
</feature>
<keyword evidence="2" id="KW-0479">Metal-binding</keyword>
<reference evidence="6" key="2">
    <citation type="submission" date="2022-10" db="EMBL/GenBank/DDBJ databases">
        <authorList>
            <consortium name="ENA_rothamsted_submissions"/>
            <consortium name="culmorum"/>
            <person name="King R."/>
        </authorList>
    </citation>
    <scope>NUCLEOTIDE SEQUENCE</scope>
</reference>
<dbReference type="OrthoDB" id="2687452at2759"/>
<dbReference type="InterPro" id="IPR012934">
    <property type="entry name" value="Znf_AD"/>
</dbReference>
<feature type="compositionally biased region" description="Polar residues" evidence="3">
    <location>
        <begin position="276"/>
        <end position="288"/>
    </location>
</feature>
<dbReference type="SMART" id="SM00355">
    <property type="entry name" value="ZnF_C2H2"/>
    <property type="match status" value="2"/>
</dbReference>
<feature type="region of interest" description="Disordered" evidence="3">
    <location>
        <begin position="81"/>
        <end position="109"/>
    </location>
</feature>
<gene>
    <name evidence="6" type="ORF">CHIRRI_LOCUS2793</name>
</gene>
<dbReference type="Proteomes" id="UP001153620">
    <property type="component" value="Chromosome 1"/>
</dbReference>
<dbReference type="PROSITE" id="PS00028">
    <property type="entry name" value="ZINC_FINGER_C2H2_1"/>
    <property type="match status" value="2"/>
</dbReference>
<keyword evidence="2" id="KW-0862">Zinc</keyword>
<dbReference type="GO" id="GO:0008270">
    <property type="term" value="F:zinc ion binding"/>
    <property type="evidence" value="ECO:0007669"/>
    <property type="project" value="UniProtKB-UniRule"/>
</dbReference>
<sequence>MSSKNNECRFCLKKMLVNERMALIDDEIKDQFVGITQLMLESGSGLSQIICELCLRSLQLASAVKLQFIENQRKLHYFVDDSDENDSNRSESPTIQPPEPITKRRKREPRHDDYIDPLSLVTVHSNELFEAPETIRPSTFKIKQEQPFESYNYEELPTMLSEQEDKKPKFTRSFNIPKMERKLNAVGEKSFQCPHCKNFYKRRPHMLRHIEVAHMKCKFICVVSNCEQFFVRKERLKKHLEVSHADLGPQEMSAMIDKLRVLKPVYGNEVPEVFDDSQNTGDDSMNQNQDEKEENDAGTSNDIGSTSNGINDMFDERDSLFRGLELERRRIMELENVRGFMSDLREAGKSSMNQTM</sequence>
<feature type="binding site" evidence="2">
    <location>
        <position position="54"/>
    </location>
    <ligand>
        <name>Zn(2+)</name>
        <dbReference type="ChEBI" id="CHEBI:29105"/>
    </ligand>
</feature>
<evidence type="ECO:0000256" key="1">
    <source>
        <dbReference type="PROSITE-ProRule" id="PRU00042"/>
    </source>
</evidence>
<feature type="domain" description="ZAD" evidence="5">
    <location>
        <begin position="6"/>
        <end position="78"/>
    </location>
</feature>
<evidence type="ECO:0000256" key="2">
    <source>
        <dbReference type="PROSITE-ProRule" id="PRU01263"/>
    </source>
</evidence>
<dbReference type="SMART" id="SM00868">
    <property type="entry name" value="zf-AD"/>
    <property type="match status" value="1"/>
</dbReference>
<evidence type="ECO:0000259" key="4">
    <source>
        <dbReference type="PROSITE" id="PS50157"/>
    </source>
</evidence>
<protein>
    <submittedName>
        <fullName evidence="6">Uncharacterized protein</fullName>
    </submittedName>
</protein>
<dbReference type="AlphaFoldDB" id="A0A9N9WN82"/>
<keyword evidence="7" id="KW-1185">Reference proteome</keyword>
<evidence type="ECO:0000313" key="6">
    <source>
        <dbReference type="EMBL" id="CAG9799835.1"/>
    </source>
</evidence>
<dbReference type="GO" id="GO:0005634">
    <property type="term" value="C:nucleus"/>
    <property type="evidence" value="ECO:0007669"/>
    <property type="project" value="InterPro"/>
</dbReference>